<proteinExistence type="predicted"/>
<evidence type="ECO:0000313" key="2">
    <source>
        <dbReference type="Proteomes" id="UP000299102"/>
    </source>
</evidence>
<accession>A0A4C1YZ15</accession>
<dbReference type="OrthoDB" id="7412149at2759"/>
<organism evidence="1 2">
    <name type="scientific">Eumeta variegata</name>
    <name type="common">Bagworm moth</name>
    <name type="synonym">Eumeta japonica</name>
    <dbReference type="NCBI Taxonomy" id="151549"/>
    <lineage>
        <taxon>Eukaryota</taxon>
        <taxon>Metazoa</taxon>
        <taxon>Ecdysozoa</taxon>
        <taxon>Arthropoda</taxon>
        <taxon>Hexapoda</taxon>
        <taxon>Insecta</taxon>
        <taxon>Pterygota</taxon>
        <taxon>Neoptera</taxon>
        <taxon>Endopterygota</taxon>
        <taxon>Lepidoptera</taxon>
        <taxon>Glossata</taxon>
        <taxon>Ditrysia</taxon>
        <taxon>Tineoidea</taxon>
        <taxon>Psychidae</taxon>
        <taxon>Oiketicinae</taxon>
        <taxon>Eumeta</taxon>
    </lineage>
</organism>
<reference evidence="1 2" key="1">
    <citation type="journal article" date="2019" name="Commun. Biol.">
        <title>The bagworm genome reveals a unique fibroin gene that provides high tensile strength.</title>
        <authorList>
            <person name="Kono N."/>
            <person name="Nakamura H."/>
            <person name="Ohtoshi R."/>
            <person name="Tomita M."/>
            <person name="Numata K."/>
            <person name="Arakawa K."/>
        </authorList>
    </citation>
    <scope>NUCLEOTIDE SEQUENCE [LARGE SCALE GENOMIC DNA]</scope>
</reference>
<evidence type="ECO:0000313" key="1">
    <source>
        <dbReference type="EMBL" id="GBP80183.1"/>
    </source>
</evidence>
<comment type="caution">
    <text evidence="1">The sequence shown here is derived from an EMBL/GenBank/DDBJ whole genome shotgun (WGS) entry which is preliminary data.</text>
</comment>
<protein>
    <submittedName>
        <fullName evidence="1">Uncharacterized protein</fullName>
    </submittedName>
</protein>
<dbReference type="Proteomes" id="UP000299102">
    <property type="component" value="Unassembled WGS sequence"/>
</dbReference>
<dbReference type="EMBL" id="BGZK01001449">
    <property type="protein sequence ID" value="GBP80183.1"/>
    <property type="molecule type" value="Genomic_DNA"/>
</dbReference>
<dbReference type="AlphaFoldDB" id="A0A4C1YZ15"/>
<sequence>MGKLRFDFAVKQTGDGKSNIICITSIATPERKVFEIPPESQPINLHRTICDTPNYGKVKKSLNKRHQTRKIWITLTKDISEIYLDKEQNLQFNDFYLEEISQDANKAESIPGSSNKIL</sequence>
<gene>
    <name evidence="1" type="ORF">EVAR_97377_1</name>
</gene>
<name>A0A4C1YZ15_EUMVA</name>
<keyword evidence="2" id="KW-1185">Reference proteome</keyword>